<organism evidence="1 2">
    <name type="scientific">Klebsiella pneumoniae</name>
    <dbReference type="NCBI Taxonomy" id="573"/>
    <lineage>
        <taxon>Bacteria</taxon>
        <taxon>Pseudomonadati</taxon>
        <taxon>Pseudomonadota</taxon>
        <taxon>Gammaproteobacteria</taxon>
        <taxon>Enterobacterales</taxon>
        <taxon>Enterobacteriaceae</taxon>
        <taxon>Klebsiella/Raoultella group</taxon>
        <taxon>Klebsiella</taxon>
        <taxon>Klebsiella pneumoniae complex</taxon>
    </lineage>
</organism>
<dbReference type="RefSeq" id="WP_032447874.1">
    <property type="nucleotide sequence ID" value="NZ_BGNZ01000003.1"/>
</dbReference>
<dbReference type="AlphaFoldDB" id="A0A9Q8C6M4"/>
<dbReference type="Gene3D" id="1.10.287.1490">
    <property type="match status" value="1"/>
</dbReference>
<proteinExistence type="predicted"/>
<evidence type="ECO:0000313" key="1">
    <source>
        <dbReference type="EMBL" id="SYH31136.1"/>
    </source>
</evidence>
<name>A0A9Q8C6M4_KLEPN</name>
<evidence type="ECO:0000313" key="2">
    <source>
        <dbReference type="Proteomes" id="UP000258673"/>
    </source>
</evidence>
<dbReference type="Proteomes" id="UP000258673">
    <property type="component" value="Unassembled WGS sequence"/>
</dbReference>
<gene>
    <name evidence="1" type="ORF">SAMEA3515122_02029</name>
</gene>
<protein>
    <submittedName>
        <fullName evidence="1">Membrane-bound metallopeptidase</fullName>
    </submittedName>
</protein>
<comment type="caution">
    <text evidence="1">The sequence shown here is derived from an EMBL/GenBank/DDBJ whole genome shotgun (WGS) entry which is preliminary data.</text>
</comment>
<dbReference type="SUPFAM" id="SSF90257">
    <property type="entry name" value="Myosin rod fragments"/>
    <property type="match status" value="1"/>
</dbReference>
<sequence length="262" mass="30483">MLESLKEFTTSTFNTAMNRVKNPAFGAFAISWCAFNWKQILYLFFADNGIYYKIEYISQNSSWWSVIILPAFSSLVLCVGLPWVNNAITKWQSKPLDNADSIENFKQARMIQRSTRLQRLKAKHDVTYDRVKTGAEKDIQSMKEQITESQARMGELTSERDELRKKINFLNKEIQNLKSNIEDANSIITEKNERISQLENSRESLLAQFNLDIASQHNRQQSAPLQPLDLYDSIKTKIDNSLLKNDEINKKYIIKDNKNRKD</sequence>
<accession>A0A9Q8C6M4</accession>
<dbReference type="EMBL" id="UKUT01000003">
    <property type="protein sequence ID" value="SYH31136.1"/>
    <property type="molecule type" value="Genomic_DNA"/>
</dbReference>
<reference evidence="1 2" key="1">
    <citation type="submission" date="2018-08" db="EMBL/GenBank/DDBJ databases">
        <authorList>
            <consortium name="Pathogen Informatics"/>
        </authorList>
    </citation>
    <scope>NUCLEOTIDE SEQUENCE [LARGE SCALE GENOMIC DNA]</scope>
    <source>
        <strain evidence="1 2">EuSCAPE_IT093</strain>
    </source>
</reference>